<reference evidence="2" key="1">
    <citation type="submission" date="2014-09" db="EMBL/GenBank/DDBJ databases">
        <authorList>
            <person name="Sharma Rahul"/>
            <person name="Thines Marco"/>
        </authorList>
    </citation>
    <scope>NUCLEOTIDE SEQUENCE [LARGE SCALE GENOMIC DNA]</scope>
</reference>
<dbReference type="Proteomes" id="UP000054928">
    <property type="component" value="Unassembled WGS sequence"/>
</dbReference>
<protein>
    <submittedName>
        <fullName evidence="1">Uncharacterized protein</fullName>
    </submittedName>
</protein>
<accession>A0A0P1A6B7</accession>
<sequence>MMVSAERAMVQRHDRALLSTSDQLSASLEERVAPVAVEEEAGLLSRFMSHFKPSYLWQKLASSWIMRFFKPHIYLRYAANKEAAGEKLLKKVNADQAVDFFNSKEFQKWSKYFVDAFPDNPDEAARLMVSTLATYRIKKLVDSIPTTKVVGGKLAFGEPFGVALTKYVAEAEKDAKLKPFADLLEKSLVNLINELKANEGTKSIGDRLERDFREFRFSNDKEKLVNVDTQQPVSKLSSQHEVISKPVIPLTPALVNQEEKAFELLKDVQLDKVKTDIFNSTEFTTWSKQIAETFPAELDEGAGLMLTTLVRHDMEKVIDSIPTTKVVDDKLAFGDHFEVALKNYIANAKHDADLKPFADRLEDSLLRLSTRLKADEGSKSIGDRIENEIFNGWFSNNDNLVDVLNRPILQDWYFRKPLTPKNTRASDLYHKIEQLGISEQKIGEAHFEANGHAVQITEELVDYKLNELMEKVNVMDAVMADELGTITAWMSTAKKLRADPVNSILPRLRKVFKDGDVLELCESAFPREVMNKIQEKIVKSYSRSRSIDFLENLSQKEFSWKNIRSRAWMDYMKINYGDNANEEMVSFLTSKNPKIIPSLIEEGETSADASVLSLTNALKMSRKPVAEELLPKEN</sequence>
<organism evidence="1 2">
    <name type="scientific">Plasmopara halstedii</name>
    <name type="common">Downy mildew of sunflower</name>
    <dbReference type="NCBI Taxonomy" id="4781"/>
    <lineage>
        <taxon>Eukaryota</taxon>
        <taxon>Sar</taxon>
        <taxon>Stramenopiles</taxon>
        <taxon>Oomycota</taxon>
        <taxon>Peronosporomycetes</taxon>
        <taxon>Peronosporales</taxon>
        <taxon>Peronosporaceae</taxon>
        <taxon>Plasmopara</taxon>
    </lineage>
</organism>
<keyword evidence="2" id="KW-1185">Reference proteome</keyword>
<name>A0A0P1A6B7_PLAHL</name>
<evidence type="ECO:0000313" key="2">
    <source>
        <dbReference type="Proteomes" id="UP000054928"/>
    </source>
</evidence>
<dbReference type="AlphaFoldDB" id="A0A0P1A6B7"/>
<proteinExistence type="predicted"/>
<dbReference type="RefSeq" id="XP_024572080.1">
    <property type="nucleotide sequence ID" value="XM_024727214.1"/>
</dbReference>
<dbReference type="GeneID" id="36395103"/>
<evidence type="ECO:0000313" key="1">
    <source>
        <dbReference type="EMBL" id="CEG35711.1"/>
    </source>
</evidence>
<dbReference type="EMBL" id="CCYD01000109">
    <property type="protein sequence ID" value="CEG35711.1"/>
    <property type="molecule type" value="Genomic_DNA"/>
</dbReference>